<organism evidence="6 7">
    <name type="scientific">Liquidambar formosana</name>
    <name type="common">Formosan gum</name>
    <dbReference type="NCBI Taxonomy" id="63359"/>
    <lineage>
        <taxon>Eukaryota</taxon>
        <taxon>Viridiplantae</taxon>
        <taxon>Streptophyta</taxon>
        <taxon>Embryophyta</taxon>
        <taxon>Tracheophyta</taxon>
        <taxon>Spermatophyta</taxon>
        <taxon>Magnoliopsida</taxon>
        <taxon>eudicotyledons</taxon>
        <taxon>Gunneridae</taxon>
        <taxon>Pentapetalae</taxon>
        <taxon>Saxifragales</taxon>
        <taxon>Altingiaceae</taxon>
        <taxon>Liquidambar</taxon>
    </lineage>
</organism>
<dbReference type="Pfam" id="PF00560">
    <property type="entry name" value="LRR_1"/>
    <property type="match status" value="1"/>
</dbReference>
<comment type="subcellular location">
    <subcellularLocation>
        <location evidence="1">Membrane</location>
        <topology evidence="1">Single-pass type I membrane protein</topology>
    </subcellularLocation>
</comment>
<dbReference type="Gene3D" id="3.80.10.10">
    <property type="entry name" value="Ribonuclease Inhibitor"/>
    <property type="match status" value="1"/>
</dbReference>
<keyword evidence="5" id="KW-0675">Receptor</keyword>
<keyword evidence="3" id="KW-0732">Signal</keyword>
<dbReference type="GO" id="GO:0016020">
    <property type="term" value="C:membrane"/>
    <property type="evidence" value="ECO:0007669"/>
    <property type="project" value="UniProtKB-SubCell"/>
</dbReference>
<dbReference type="PANTHER" id="PTHR48053:SF126">
    <property type="entry name" value="MDIS1-INTERACTING RECEPTOR LIKE KINASE 2-LIKE ISOFORM X1"/>
    <property type="match status" value="1"/>
</dbReference>
<dbReference type="FunFam" id="3.80.10.10:FF:000383">
    <property type="entry name" value="Leucine-rich repeat receptor protein kinase EMS1"/>
    <property type="match status" value="1"/>
</dbReference>
<dbReference type="EMBL" id="JBBPBK010000004">
    <property type="protein sequence ID" value="KAK9287408.1"/>
    <property type="molecule type" value="Genomic_DNA"/>
</dbReference>
<keyword evidence="2" id="KW-0433">Leucine-rich repeat</keyword>
<evidence type="ECO:0000256" key="2">
    <source>
        <dbReference type="ARBA" id="ARBA00022614"/>
    </source>
</evidence>
<dbReference type="SUPFAM" id="SSF52058">
    <property type="entry name" value="L domain-like"/>
    <property type="match status" value="1"/>
</dbReference>
<dbReference type="InterPro" id="IPR001611">
    <property type="entry name" value="Leu-rich_rpt"/>
</dbReference>
<dbReference type="InterPro" id="IPR032675">
    <property type="entry name" value="LRR_dom_sf"/>
</dbReference>
<sequence>MNLSLGQNELTLEFPDFIPKCRNLTFLDLGSNKLTGLIPEMVFTNLGKLESLFLTDNSFHGSLSSNISILSKLKNLGLGSNQFTGPIPEDIGLISDLEIIEMYDLFLKDVLDQRLQPPIGPLANKVVLVVSMALACTRTTPES</sequence>
<evidence type="ECO:0000256" key="1">
    <source>
        <dbReference type="ARBA" id="ARBA00004479"/>
    </source>
</evidence>
<dbReference type="Pfam" id="PF13855">
    <property type="entry name" value="LRR_8"/>
    <property type="match status" value="1"/>
</dbReference>
<accession>A0AAP0X6C9</accession>
<proteinExistence type="predicted"/>
<keyword evidence="4" id="KW-0677">Repeat</keyword>
<reference evidence="6 7" key="1">
    <citation type="journal article" date="2024" name="Plant J.">
        <title>Genome sequences and population genomics reveal climatic adaptation and genomic divergence between two closely related sweetgum species.</title>
        <authorList>
            <person name="Xu W.Q."/>
            <person name="Ren C.Q."/>
            <person name="Zhang X.Y."/>
            <person name="Comes H.P."/>
            <person name="Liu X.H."/>
            <person name="Li Y.G."/>
            <person name="Kettle C.J."/>
            <person name="Jalonen R."/>
            <person name="Gaisberger H."/>
            <person name="Ma Y.Z."/>
            <person name="Qiu Y.X."/>
        </authorList>
    </citation>
    <scope>NUCLEOTIDE SEQUENCE [LARGE SCALE GENOMIC DNA]</scope>
    <source>
        <strain evidence="6">Hangzhou</strain>
    </source>
</reference>
<comment type="caution">
    <text evidence="6">The sequence shown here is derived from an EMBL/GenBank/DDBJ whole genome shotgun (WGS) entry which is preliminary data.</text>
</comment>
<evidence type="ECO:0000256" key="5">
    <source>
        <dbReference type="ARBA" id="ARBA00023170"/>
    </source>
</evidence>
<evidence type="ECO:0000313" key="7">
    <source>
        <dbReference type="Proteomes" id="UP001415857"/>
    </source>
</evidence>
<keyword evidence="7" id="KW-1185">Reference proteome</keyword>
<evidence type="ECO:0000256" key="3">
    <source>
        <dbReference type="ARBA" id="ARBA00022729"/>
    </source>
</evidence>
<dbReference type="PANTHER" id="PTHR48053">
    <property type="entry name" value="LEUCINE RICH REPEAT FAMILY PROTEIN, EXPRESSED"/>
    <property type="match status" value="1"/>
</dbReference>
<dbReference type="Proteomes" id="UP001415857">
    <property type="component" value="Unassembled WGS sequence"/>
</dbReference>
<evidence type="ECO:0000256" key="4">
    <source>
        <dbReference type="ARBA" id="ARBA00022737"/>
    </source>
</evidence>
<dbReference type="InterPro" id="IPR051716">
    <property type="entry name" value="Plant_RL_S/T_kinase"/>
</dbReference>
<gene>
    <name evidence="6" type="ORF">L1049_015828</name>
</gene>
<protein>
    <submittedName>
        <fullName evidence="6">Uncharacterized protein</fullName>
    </submittedName>
</protein>
<name>A0AAP0X6C9_LIQFO</name>
<dbReference type="AlphaFoldDB" id="A0AAP0X6C9"/>
<evidence type="ECO:0000313" key="6">
    <source>
        <dbReference type="EMBL" id="KAK9287408.1"/>
    </source>
</evidence>